<comment type="caution">
    <text evidence="5">The sequence shown here is derived from an EMBL/GenBank/DDBJ whole genome shotgun (WGS) entry which is preliminary data.</text>
</comment>
<gene>
    <name evidence="5" type="ORF">PMG25_15670</name>
</gene>
<dbReference type="Gene3D" id="3.40.47.10">
    <property type="match status" value="2"/>
</dbReference>
<dbReference type="EMBL" id="JAQOSO010000084">
    <property type="protein sequence ID" value="MDJ1175529.1"/>
    <property type="molecule type" value="Genomic_DNA"/>
</dbReference>
<protein>
    <submittedName>
        <fullName evidence="5">Beta-ketoacyl synthase N-terminal-like domain-containing protein</fullName>
    </submittedName>
</protein>
<dbReference type="InterPro" id="IPR014030">
    <property type="entry name" value="Ketoacyl_synth_N"/>
</dbReference>
<dbReference type="InterPro" id="IPR016039">
    <property type="entry name" value="Thiolase-like"/>
</dbReference>
<feature type="domain" description="Ketosynthase family 3 (KS3)" evidence="4">
    <location>
        <begin position="5"/>
        <end position="447"/>
    </location>
</feature>
<evidence type="ECO:0000259" key="4">
    <source>
        <dbReference type="PROSITE" id="PS52004"/>
    </source>
</evidence>
<dbReference type="CDD" id="cd00834">
    <property type="entry name" value="KAS_I_II"/>
    <property type="match status" value="1"/>
</dbReference>
<reference evidence="5 6" key="1">
    <citation type="submission" date="2023-01" db="EMBL/GenBank/DDBJ databases">
        <title>Novel diversity within Roseofilum (Cyanobacteria; Desertifilaceae) from marine benthic mats with descriptions of four novel species.</title>
        <authorList>
            <person name="Wang Y."/>
            <person name="Berthold D.E."/>
            <person name="Hu J."/>
            <person name="Lefler F.W."/>
            <person name="Laughinghouse H.D. IV."/>
        </authorList>
    </citation>
    <scope>NUCLEOTIDE SEQUENCE [LARGE SCALE GENOMIC DNA]</scope>
    <source>
        <strain evidence="5 6">BLCC-M114</strain>
    </source>
</reference>
<organism evidence="5 6">
    <name type="scientific">Roseofilum capinflatum BLCC-M114</name>
    <dbReference type="NCBI Taxonomy" id="3022440"/>
    <lineage>
        <taxon>Bacteria</taxon>
        <taxon>Bacillati</taxon>
        <taxon>Cyanobacteriota</taxon>
        <taxon>Cyanophyceae</taxon>
        <taxon>Desertifilales</taxon>
        <taxon>Desertifilaceae</taxon>
        <taxon>Roseofilum</taxon>
        <taxon>Roseofilum capinflatum</taxon>
    </lineage>
</organism>
<keyword evidence="2 3" id="KW-0808">Transferase</keyword>
<keyword evidence="6" id="KW-1185">Reference proteome</keyword>
<evidence type="ECO:0000256" key="1">
    <source>
        <dbReference type="ARBA" id="ARBA00008467"/>
    </source>
</evidence>
<dbReference type="PANTHER" id="PTHR11712">
    <property type="entry name" value="POLYKETIDE SYNTHASE-RELATED"/>
    <property type="match status" value="1"/>
</dbReference>
<dbReference type="InterPro" id="IPR000794">
    <property type="entry name" value="Beta-ketoacyl_synthase"/>
</dbReference>
<accession>A0ABT7B8M0</accession>
<evidence type="ECO:0000256" key="3">
    <source>
        <dbReference type="RuleBase" id="RU003694"/>
    </source>
</evidence>
<dbReference type="SMART" id="SM00825">
    <property type="entry name" value="PKS_KS"/>
    <property type="match status" value="1"/>
</dbReference>
<dbReference type="PROSITE" id="PS52004">
    <property type="entry name" value="KS3_2"/>
    <property type="match status" value="1"/>
</dbReference>
<dbReference type="Proteomes" id="UP001235849">
    <property type="component" value="Unassembled WGS sequence"/>
</dbReference>
<dbReference type="PANTHER" id="PTHR11712:SF336">
    <property type="entry name" value="3-OXOACYL-[ACYL-CARRIER-PROTEIN] SYNTHASE, MITOCHONDRIAL"/>
    <property type="match status" value="1"/>
</dbReference>
<dbReference type="RefSeq" id="WP_283767832.1">
    <property type="nucleotide sequence ID" value="NZ_JAQOSO010000084.1"/>
</dbReference>
<dbReference type="InterPro" id="IPR014031">
    <property type="entry name" value="Ketoacyl_synth_C"/>
</dbReference>
<evidence type="ECO:0000256" key="2">
    <source>
        <dbReference type="ARBA" id="ARBA00022679"/>
    </source>
</evidence>
<sequence>MVQLPTRINVTGMGVLTAIAQTIPDFTQALFEQKTAFGYLKRPGREGAEPFLGAELPDLDIQSKLPEHRGLLRTASWSSQVATLALSEAWQDAKLETAISSGIVNPERIGLVVGGSNFQQRSQQELWQKYQSKPQFIRPTYGLTVWDTDMVGILSQCFPIRGEGYTVGCASASGALAIIHAARQILTGETDVSIAVGALFDLSSWECQGLRNLGAMGSDKFSDRPELACRPFDQDHDGFIYGEGCGVLVLERANLREITAEEIASADPPKSPLERGTFTTAPLSKGWGDLDNCCKVHGTLLGWGLALDGNRATDPSQAGEERAMQAALTMANLQPEQIDYVNTHGTSSPLGDRTEAAALKGVGLSHALVNSTKSLTGHCLTGAGVVEAIATLLQLKAQRCHGTHNLIHPIDPNLNWVTEAAIPAEIKYAISNSFAFGGMNAAIVFGHKEVK</sequence>
<dbReference type="InterPro" id="IPR020841">
    <property type="entry name" value="PKS_Beta-ketoAc_synthase_dom"/>
</dbReference>
<evidence type="ECO:0000313" key="6">
    <source>
        <dbReference type="Proteomes" id="UP001235849"/>
    </source>
</evidence>
<comment type="similarity">
    <text evidence="1 3">Belongs to the thiolase-like superfamily. Beta-ketoacyl-ACP synthases family.</text>
</comment>
<name>A0ABT7B8M0_9CYAN</name>
<dbReference type="Pfam" id="PF02801">
    <property type="entry name" value="Ketoacyl-synt_C"/>
    <property type="match status" value="1"/>
</dbReference>
<dbReference type="Pfam" id="PF00109">
    <property type="entry name" value="ketoacyl-synt"/>
    <property type="match status" value="1"/>
</dbReference>
<evidence type="ECO:0000313" key="5">
    <source>
        <dbReference type="EMBL" id="MDJ1175529.1"/>
    </source>
</evidence>
<proteinExistence type="inferred from homology"/>
<dbReference type="SUPFAM" id="SSF53901">
    <property type="entry name" value="Thiolase-like"/>
    <property type="match status" value="2"/>
</dbReference>